<name>A0AA42CYM1_9GAMM</name>
<dbReference type="InterPro" id="IPR002781">
    <property type="entry name" value="TM_pro_TauE-like"/>
</dbReference>
<evidence type="ECO:0000256" key="5">
    <source>
        <dbReference type="ARBA" id="ARBA00023136"/>
    </source>
</evidence>
<accession>A0AA42CYM1</accession>
<comment type="caution">
    <text evidence="7">The sequence shown here is derived from an EMBL/GenBank/DDBJ whole genome shotgun (WGS) entry which is preliminary data.</text>
</comment>
<dbReference type="GO" id="GO:0005886">
    <property type="term" value="C:plasma membrane"/>
    <property type="evidence" value="ECO:0007669"/>
    <property type="project" value="UniProtKB-SubCell"/>
</dbReference>
<evidence type="ECO:0000256" key="4">
    <source>
        <dbReference type="ARBA" id="ARBA00022989"/>
    </source>
</evidence>
<keyword evidence="8" id="KW-1185">Reference proteome</keyword>
<keyword evidence="5 6" id="KW-0472">Membrane</keyword>
<feature type="transmembrane region" description="Helical" evidence="6">
    <location>
        <begin position="140"/>
        <end position="165"/>
    </location>
</feature>
<dbReference type="AlphaFoldDB" id="A0AA42CYM1"/>
<dbReference type="Pfam" id="PF01925">
    <property type="entry name" value="TauE"/>
    <property type="match status" value="1"/>
</dbReference>
<proteinExistence type="inferred from homology"/>
<gene>
    <name evidence="7" type="ORF">OQ287_13670</name>
</gene>
<feature type="transmembrane region" description="Helical" evidence="6">
    <location>
        <begin position="262"/>
        <end position="279"/>
    </location>
</feature>
<protein>
    <recommendedName>
        <fullName evidence="6">Probable membrane transporter protein</fullName>
    </recommendedName>
</protein>
<organism evidence="7 8">
    <name type="scientific">Larsenimonas rhizosphaerae</name>
    <dbReference type="NCBI Taxonomy" id="2944682"/>
    <lineage>
        <taxon>Bacteria</taxon>
        <taxon>Pseudomonadati</taxon>
        <taxon>Pseudomonadota</taxon>
        <taxon>Gammaproteobacteria</taxon>
        <taxon>Oceanospirillales</taxon>
        <taxon>Halomonadaceae</taxon>
        <taxon>Larsenimonas</taxon>
    </lineage>
</organism>
<dbReference type="PANTHER" id="PTHR43701:SF12">
    <property type="entry name" value="MEMBRANE TRANSPORTER PROTEIN YTNM-RELATED"/>
    <property type="match status" value="1"/>
</dbReference>
<dbReference type="RefSeq" id="WP_265896807.1">
    <property type="nucleotide sequence ID" value="NZ_JAPIVE010000004.1"/>
</dbReference>
<keyword evidence="3 6" id="KW-0812">Transmembrane</keyword>
<reference evidence="7" key="1">
    <citation type="submission" date="2022-11" db="EMBL/GenBank/DDBJ databases">
        <title>Larsenimonas rhizosphaerae sp. nov., isolated from a tidal mudflat.</title>
        <authorList>
            <person name="Lee S.D."/>
            <person name="Kim I.S."/>
        </authorList>
    </citation>
    <scope>NUCLEOTIDE SEQUENCE</scope>
    <source>
        <strain evidence="7">GH2-1</strain>
    </source>
</reference>
<evidence type="ECO:0000256" key="1">
    <source>
        <dbReference type="ARBA" id="ARBA00004141"/>
    </source>
</evidence>
<feature type="transmembrane region" description="Helical" evidence="6">
    <location>
        <begin position="204"/>
        <end position="225"/>
    </location>
</feature>
<dbReference type="EMBL" id="JAPIVE010000004">
    <property type="protein sequence ID" value="MCX2525290.1"/>
    <property type="molecule type" value="Genomic_DNA"/>
</dbReference>
<comment type="subcellular location">
    <subcellularLocation>
        <location evidence="6">Cell membrane</location>
        <topology evidence="6">Multi-pass membrane protein</topology>
    </subcellularLocation>
    <subcellularLocation>
        <location evidence="1">Membrane</location>
        <topology evidence="1">Multi-pass membrane protein</topology>
    </subcellularLocation>
</comment>
<evidence type="ECO:0000256" key="3">
    <source>
        <dbReference type="ARBA" id="ARBA00022692"/>
    </source>
</evidence>
<evidence type="ECO:0000256" key="6">
    <source>
        <dbReference type="RuleBase" id="RU363041"/>
    </source>
</evidence>
<evidence type="ECO:0000313" key="7">
    <source>
        <dbReference type="EMBL" id="MCX2525290.1"/>
    </source>
</evidence>
<dbReference type="Proteomes" id="UP001165678">
    <property type="component" value="Unassembled WGS sequence"/>
</dbReference>
<dbReference type="PANTHER" id="PTHR43701">
    <property type="entry name" value="MEMBRANE TRANSPORTER PROTEIN MJ0441-RELATED"/>
    <property type="match status" value="1"/>
</dbReference>
<sequence>MQRLILFGVAGFVAQLVDGAIGMGYGLTSSSMLLAMGITPAVASASIHLAEIATTAASGVSHVKLGNVDRSLVRTLIVPGAVGAFVGACFLSNIPGRLVAPFIAVGLLLLGVYVMAQYLLRPARRTPGSLRVSAWKMAPLAVVAGFFDSVGGGGWGPISTPVLLAHRGSDPRKVVGSVDASEFFVTVAGTLGFVIALGLDDINWQWVGIFAVSGLLAAPLAAWLVRLMPVQLLGVVVGGAIILTNSRTLMMSQSVSSEVATLVYGVLLVGWALALGVAGRRVYRLRRVMLSEAL</sequence>
<dbReference type="InterPro" id="IPR051598">
    <property type="entry name" value="TSUP/Inactive_protease-like"/>
</dbReference>
<feature type="transmembrane region" description="Helical" evidence="6">
    <location>
        <begin position="72"/>
        <end position="91"/>
    </location>
</feature>
<keyword evidence="6" id="KW-1003">Cell membrane</keyword>
<comment type="similarity">
    <text evidence="2 6">Belongs to the 4-toluene sulfonate uptake permease (TSUP) (TC 2.A.102) family.</text>
</comment>
<keyword evidence="4 6" id="KW-1133">Transmembrane helix</keyword>
<evidence type="ECO:0000256" key="2">
    <source>
        <dbReference type="ARBA" id="ARBA00009142"/>
    </source>
</evidence>
<evidence type="ECO:0000313" key="8">
    <source>
        <dbReference type="Proteomes" id="UP001165678"/>
    </source>
</evidence>
<feature type="transmembrane region" description="Helical" evidence="6">
    <location>
        <begin position="232"/>
        <end position="250"/>
    </location>
</feature>
<feature type="transmembrane region" description="Helical" evidence="6">
    <location>
        <begin position="98"/>
        <end position="120"/>
    </location>
</feature>
<feature type="transmembrane region" description="Helical" evidence="6">
    <location>
        <begin position="177"/>
        <end position="198"/>
    </location>
</feature>